<gene>
    <name evidence="1" type="ORF">PR001_g32518</name>
    <name evidence="2" type="ORF">PR003_g33572</name>
</gene>
<sequence length="207" mass="23630">MSEEEDTMLLLCEAYLQYNAKLHEARRDVHDALVEEAWRIAVRTRHYLTSQCLDTPCEAAWMTLYTCGHDHNFLNATSLTRAAFHRLLSRFSSFYYIPKPSTTGRPPKLRYHHQALGLVLCFYVGSMEQSTLCMLFGVPPSTLSRTLKRAEEALAQALDGYAPARISWPSPSRQTQLAKLVEAREPLLKHTFGFIDGKNFRVCMNSV</sequence>
<comment type="caution">
    <text evidence="1">The sequence shown here is derived from an EMBL/GenBank/DDBJ whole genome shotgun (WGS) entry which is preliminary data.</text>
</comment>
<keyword evidence="4" id="KW-1185">Reference proteome</keyword>
<dbReference type="EMBL" id="QXFT01009691">
    <property type="protein sequence ID" value="KAE9262341.1"/>
    <property type="molecule type" value="Genomic_DNA"/>
</dbReference>
<feature type="non-terminal residue" evidence="1">
    <location>
        <position position="207"/>
    </location>
</feature>
<organism evidence="1 3">
    <name type="scientific">Phytophthora rubi</name>
    <dbReference type="NCBI Taxonomy" id="129364"/>
    <lineage>
        <taxon>Eukaryota</taxon>
        <taxon>Sar</taxon>
        <taxon>Stramenopiles</taxon>
        <taxon>Oomycota</taxon>
        <taxon>Peronosporomycetes</taxon>
        <taxon>Peronosporales</taxon>
        <taxon>Peronosporaceae</taxon>
        <taxon>Phytophthora</taxon>
    </lineage>
</organism>
<evidence type="ECO:0000313" key="2">
    <source>
        <dbReference type="EMBL" id="KAE9262341.1"/>
    </source>
</evidence>
<evidence type="ECO:0000313" key="4">
    <source>
        <dbReference type="Proteomes" id="UP000434957"/>
    </source>
</evidence>
<evidence type="ECO:0000313" key="1">
    <source>
        <dbReference type="EMBL" id="KAE8954380.1"/>
    </source>
</evidence>
<evidence type="ECO:0008006" key="5">
    <source>
        <dbReference type="Google" id="ProtNLM"/>
    </source>
</evidence>
<dbReference type="PANTHER" id="PTHR48471">
    <property type="entry name" value="DDE TNP4 DOMAIN-CONTAINING PROTEIN"/>
    <property type="match status" value="1"/>
</dbReference>
<dbReference type="AlphaFoldDB" id="A0A6A3GBZ4"/>
<dbReference type="EMBL" id="QXFV01009928">
    <property type="protein sequence ID" value="KAE8954380.1"/>
    <property type="molecule type" value="Genomic_DNA"/>
</dbReference>
<evidence type="ECO:0000313" key="3">
    <source>
        <dbReference type="Proteomes" id="UP000429607"/>
    </source>
</evidence>
<protein>
    <recommendedName>
        <fullName evidence="5">DDE Tnp4 domain-containing protein</fullName>
    </recommendedName>
</protein>
<name>A0A6A3GBZ4_9STRA</name>
<dbReference type="Proteomes" id="UP000434957">
    <property type="component" value="Unassembled WGS sequence"/>
</dbReference>
<accession>A0A6A3GBZ4</accession>
<reference evidence="1 3" key="1">
    <citation type="submission" date="2018-09" db="EMBL/GenBank/DDBJ databases">
        <title>Genomic investigation of the strawberry pathogen Phytophthora fragariae indicates pathogenicity is determined by transcriptional variation in three key races.</title>
        <authorList>
            <person name="Adams T.M."/>
            <person name="Armitage A.D."/>
            <person name="Sobczyk M.K."/>
            <person name="Bates H.J."/>
            <person name="Dunwell J.M."/>
            <person name="Nellist C.F."/>
            <person name="Harrison R.J."/>
        </authorList>
    </citation>
    <scope>NUCLEOTIDE SEQUENCE [LARGE SCALE GENOMIC DNA]</scope>
    <source>
        <strain evidence="1 3">SCRP249</strain>
        <strain evidence="2 4">SCRP333</strain>
    </source>
</reference>
<proteinExistence type="predicted"/>
<dbReference type="PANTHER" id="PTHR48471:SF1">
    <property type="entry name" value="DDE TNP4 DOMAIN-CONTAINING PROTEIN"/>
    <property type="match status" value="1"/>
</dbReference>
<dbReference type="Proteomes" id="UP000429607">
    <property type="component" value="Unassembled WGS sequence"/>
</dbReference>